<evidence type="ECO:0000313" key="3">
    <source>
        <dbReference type="EnsemblMetazoa" id="CapteP216803"/>
    </source>
</evidence>
<accession>R7UR37</accession>
<dbReference type="EMBL" id="AMQN01021632">
    <property type="status" value="NOT_ANNOTATED_CDS"/>
    <property type="molecule type" value="Genomic_DNA"/>
</dbReference>
<organism evidence="2">
    <name type="scientific">Capitella teleta</name>
    <name type="common">Polychaete worm</name>
    <dbReference type="NCBI Taxonomy" id="283909"/>
    <lineage>
        <taxon>Eukaryota</taxon>
        <taxon>Metazoa</taxon>
        <taxon>Spiralia</taxon>
        <taxon>Lophotrochozoa</taxon>
        <taxon>Annelida</taxon>
        <taxon>Polychaeta</taxon>
        <taxon>Sedentaria</taxon>
        <taxon>Scolecida</taxon>
        <taxon>Capitellidae</taxon>
        <taxon>Capitella</taxon>
    </lineage>
</organism>
<reference evidence="4" key="1">
    <citation type="submission" date="2012-12" db="EMBL/GenBank/DDBJ databases">
        <authorList>
            <person name="Hellsten U."/>
            <person name="Grimwood J."/>
            <person name="Chapman J.A."/>
            <person name="Shapiro H."/>
            <person name="Aerts A."/>
            <person name="Otillar R.P."/>
            <person name="Terry A.Y."/>
            <person name="Boore J.L."/>
            <person name="Simakov O."/>
            <person name="Marletaz F."/>
            <person name="Cho S.-J."/>
            <person name="Edsinger-Gonzales E."/>
            <person name="Havlak P."/>
            <person name="Kuo D.-H."/>
            <person name="Larsson T."/>
            <person name="Lv J."/>
            <person name="Arendt D."/>
            <person name="Savage R."/>
            <person name="Osoegawa K."/>
            <person name="de Jong P."/>
            <person name="Lindberg D.R."/>
            <person name="Seaver E.C."/>
            <person name="Weisblat D.A."/>
            <person name="Putnam N.H."/>
            <person name="Grigoriev I.V."/>
            <person name="Rokhsar D.S."/>
        </authorList>
    </citation>
    <scope>NUCLEOTIDE SEQUENCE</scope>
    <source>
        <strain evidence="4">I ESC-2004</strain>
    </source>
</reference>
<name>R7UR37_CAPTE</name>
<gene>
    <name evidence="2" type="ORF">CAPTEDRAFT_216803</name>
</gene>
<evidence type="ECO:0000313" key="2">
    <source>
        <dbReference type="EMBL" id="ELU08635.1"/>
    </source>
</evidence>
<reference evidence="3" key="3">
    <citation type="submission" date="2015-06" db="UniProtKB">
        <authorList>
            <consortium name="EnsemblMetazoa"/>
        </authorList>
    </citation>
    <scope>IDENTIFICATION</scope>
</reference>
<feature type="region of interest" description="Disordered" evidence="1">
    <location>
        <begin position="137"/>
        <end position="189"/>
    </location>
</feature>
<protein>
    <recommendedName>
        <fullName evidence="5">Reverse transcriptase domain-containing protein</fullName>
    </recommendedName>
</protein>
<dbReference type="InterPro" id="IPR043502">
    <property type="entry name" value="DNA/RNA_pol_sf"/>
</dbReference>
<feature type="non-terminal residue" evidence="2">
    <location>
        <position position="1"/>
    </location>
</feature>
<dbReference type="AlphaFoldDB" id="R7UR37"/>
<dbReference type="HOGENOM" id="CLU_1437811_0_0_1"/>
<dbReference type="EMBL" id="KB298902">
    <property type="protein sequence ID" value="ELU08635.1"/>
    <property type="molecule type" value="Genomic_DNA"/>
</dbReference>
<evidence type="ECO:0000313" key="4">
    <source>
        <dbReference type="Proteomes" id="UP000014760"/>
    </source>
</evidence>
<dbReference type="SUPFAM" id="SSF56672">
    <property type="entry name" value="DNA/RNA polymerases"/>
    <property type="match status" value="1"/>
</dbReference>
<dbReference type="Proteomes" id="UP000014760">
    <property type="component" value="Unassembled WGS sequence"/>
</dbReference>
<dbReference type="InterPro" id="IPR043128">
    <property type="entry name" value="Rev_trsase/Diguanyl_cyclase"/>
</dbReference>
<evidence type="ECO:0000256" key="1">
    <source>
        <dbReference type="SAM" id="MobiDB-lite"/>
    </source>
</evidence>
<dbReference type="EnsemblMetazoa" id="CapteT216803">
    <property type="protein sequence ID" value="CapteP216803"/>
    <property type="gene ID" value="CapteG216803"/>
</dbReference>
<reference evidence="2 4" key="2">
    <citation type="journal article" date="2013" name="Nature">
        <title>Insights into bilaterian evolution from three spiralian genomes.</title>
        <authorList>
            <person name="Simakov O."/>
            <person name="Marletaz F."/>
            <person name="Cho S.J."/>
            <person name="Edsinger-Gonzales E."/>
            <person name="Havlak P."/>
            <person name="Hellsten U."/>
            <person name="Kuo D.H."/>
            <person name="Larsson T."/>
            <person name="Lv J."/>
            <person name="Arendt D."/>
            <person name="Savage R."/>
            <person name="Osoegawa K."/>
            <person name="de Jong P."/>
            <person name="Grimwood J."/>
            <person name="Chapman J.A."/>
            <person name="Shapiro H."/>
            <person name="Aerts A."/>
            <person name="Otillar R.P."/>
            <person name="Terry A.Y."/>
            <person name="Boore J.L."/>
            <person name="Grigoriev I.V."/>
            <person name="Lindberg D.R."/>
            <person name="Seaver E.C."/>
            <person name="Weisblat D.A."/>
            <person name="Putnam N.H."/>
            <person name="Rokhsar D.S."/>
        </authorList>
    </citation>
    <scope>NUCLEOTIDE SEQUENCE</scope>
    <source>
        <strain evidence="2 4">I ESC-2004</strain>
    </source>
</reference>
<evidence type="ECO:0008006" key="5">
    <source>
        <dbReference type="Google" id="ProtNLM"/>
    </source>
</evidence>
<dbReference type="Gene3D" id="3.30.70.270">
    <property type="match status" value="1"/>
</dbReference>
<keyword evidence="4" id="KW-1185">Reference proteome</keyword>
<dbReference type="EMBL" id="AMQN01021631">
    <property type="status" value="NOT_ANNOTATED_CDS"/>
    <property type="molecule type" value="Genomic_DNA"/>
</dbReference>
<proteinExistence type="predicted"/>
<sequence length="189" mass="20768">SSVDEHAAHLEQVMKRLDEAGLKIKASKCRIGSESVELLSYIVDARERNVSVGDHVTLLANPPLTLISKREPMFIVTRVQGPVITCRHKQTGKVKVVNKDKVKVCDPDIAWEGINPRPTRYNLSRSQPLPVPENELMEVENSDTPNIPEEADLEPLHDGNADTPDIPDPSRDPGLSQPSKADNDGDAQG</sequence>
<dbReference type="OrthoDB" id="5978043at2759"/>